<dbReference type="CDD" id="cd17920">
    <property type="entry name" value="DEXHc_RecQ"/>
    <property type="match status" value="1"/>
</dbReference>
<dbReference type="NCBIfam" id="TIGR00614">
    <property type="entry name" value="recQ_fam"/>
    <property type="match status" value="1"/>
</dbReference>
<keyword evidence="9" id="KW-0862">Zinc</keyword>
<dbReference type="GO" id="GO:0003677">
    <property type="term" value="F:DNA binding"/>
    <property type="evidence" value="ECO:0007669"/>
    <property type="project" value="UniProtKB-KW"/>
</dbReference>
<evidence type="ECO:0000256" key="8">
    <source>
        <dbReference type="ARBA" id="ARBA00022806"/>
    </source>
</evidence>
<dbReference type="Pfam" id="PF00270">
    <property type="entry name" value="DEAD"/>
    <property type="match status" value="1"/>
</dbReference>
<keyword evidence="10" id="KW-0067">ATP-binding</keyword>
<dbReference type="RefSeq" id="WP_128215940.1">
    <property type="nucleotide sequence ID" value="NZ_CP025746.1"/>
</dbReference>
<keyword evidence="13" id="KW-0234">DNA repair</keyword>
<evidence type="ECO:0000256" key="14">
    <source>
        <dbReference type="ARBA" id="ARBA00023235"/>
    </source>
</evidence>
<evidence type="ECO:0000259" key="18">
    <source>
        <dbReference type="PROSITE" id="PS50967"/>
    </source>
</evidence>
<dbReference type="Gene3D" id="1.10.10.10">
    <property type="entry name" value="Winged helix-like DNA-binding domain superfamily/Winged helix DNA-binding domain"/>
    <property type="match status" value="1"/>
</dbReference>
<keyword evidence="11" id="KW-0238">DNA-binding</keyword>
<keyword evidence="8 21" id="KW-0347">Helicase</keyword>
<dbReference type="GO" id="GO:0006310">
    <property type="term" value="P:DNA recombination"/>
    <property type="evidence" value="ECO:0007669"/>
    <property type="project" value="UniProtKB-UniRule"/>
</dbReference>
<dbReference type="CDD" id="cd18794">
    <property type="entry name" value="SF2_C_RecQ"/>
    <property type="match status" value="1"/>
</dbReference>
<evidence type="ECO:0000256" key="2">
    <source>
        <dbReference type="ARBA" id="ARBA00001947"/>
    </source>
</evidence>
<dbReference type="InterPro" id="IPR044876">
    <property type="entry name" value="HRDC_dom_sf"/>
</dbReference>
<dbReference type="GO" id="GO:0046872">
    <property type="term" value="F:metal ion binding"/>
    <property type="evidence" value="ECO:0007669"/>
    <property type="project" value="UniProtKB-KW"/>
</dbReference>
<proteinExistence type="inferred from homology"/>
<organism evidence="21 22">
    <name type="scientific">Clostridium manihotivorum</name>
    <dbReference type="NCBI Taxonomy" id="2320868"/>
    <lineage>
        <taxon>Bacteria</taxon>
        <taxon>Bacillati</taxon>
        <taxon>Bacillota</taxon>
        <taxon>Clostridia</taxon>
        <taxon>Eubacteriales</taxon>
        <taxon>Clostridiaceae</taxon>
        <taxon>Clostridium</taxon>
    </lineage>
</organism>
<evidence type="ECO:0000259" key="20">
    <source>
        <dbReference type="PROSITE" id="PS51194"/>
    </source>
</evidence>
<dbReference type="AlphaFoldDB" id="A0A410DRC7"/>
<dbReference type="InterPro" id="IPR036390">
    <property type="entry name" value="WH_DNA-bd_sf"/>
</dbReference>
<dbReference type="Pfam" id="PF14493">
    <property type="entry name" value="HTH_40"/>
    <property type="match status" value="1"/>
</dbReference>
<evidence type="ECO:0000256" key="4">
    <source>
        <dbReference type="ARBA" id="ARBA00022723"/>
    </source>
</evidence>
<dbReference type="InterPro" id="IPR011545">
    <property type="entry name" value="DEAD/DEAH_box_helicase_dom"/>
</dbReference>
<evidence type="ECO:0000256" key="15">
    <source>
        <dbReference type="ARBA" id="ARBA00034617"/>
    </source>
</evidence>
<dbReference type="GO" id="GO:0009432">
    <property type="term" value="P:SOS response"/>
    <property type="evidence" value="ECO:0007669"/>
    <property type="project" value="UniProtKB-UniRule"/>
</dbReference>
<dbReference type="SUPFAM" id="SSF52540">
    <property type="entry name" value="P-loop containing nucleoside triphosphate hydrolases"/>
    <property type="match status" value="1"/>
</dbReference>
<dbReference type="InterPro" id="IPR036388">
    <property type="entry name" value="WH-like_DNA-bd_sf"/>
</dbReference>
<dbReference type="PROSITE" id="PS51194">
    <property type="entry name" value="HELICASE_CTER"/>
    <property type="match status" value="1"/>
</dbReference>
<evidence type="ECO:0000256" key="12">
    <source>
        <dbReference type="ARBA" id="ARBA00023172"/>
    </source>
</evidence>
<feature type="region of interest" description="Disordered" evidence="17">
    <location>
        <begin position="616"/>
        <end position="642"/>
    </location>
</feature>
<keyword evidence="12" id="KW-0233">DNA recombination</keyword>
<keyword evidence="6" id="KW-0227">DNA damage</keyword>
<keyword evidence="14" id="KW-0413">Isomerase</keyword>
<feature type="domain" description="Helicase ATP-binding" evidence="19">
    <location>
        <begin position="37"/>
        <end position="206"/>
    </location>
</feature>
<sequence length="748" mass="85748">MDLKANNDIKEFDDKALEILNKYFGYNSFRPGQKEIIDEILKGNDTVAIMPTGGGKSICYQVPAMIIEGLTIVVSPLISLMKDQVDAIRDIGIESAYINSTLSNKEIDEIFETALSGKLKILYVAPERLETSQFLNLVSTIEVGFVAIDEAHCVSQWGHDFRTSYRFIKSFINILNKRPIVAAFTATATSEVREDIAKLLGLQQPKVFISGFDRENIKINIIKGANKKHFILDFIKENLESAGIIYAATRKEVDSIHEYLSSKNISCTRYHAGLSDDERSRNQEDFVYDRYNVMIATNAFGMGIDKPNIRYVIHYNMPKNIEGYYQEIGRAGRDGEESQAILLFSPGDIHTQKYIIDIGTGNEIRKVNEYKKLQNMTDLVYSNDCYRKYILNYFGEEYDKKCNKCSNCEVEGELTNKTLDAQKVLSCVYRMKRPYGVTVLIDTLRGSENKKIKDIGFHKLSTYGIMKDYSKDDLKNFINTLVSHRILAYDEGEYPVVRLNERSMSVLRGEEEVWFKEIQKAKKIVEDNSLFEILRNLRREIAVEEKVPPYIVFGDATLKEMSSRFPKNLEQLGDISGVGELKLNKYGERFVNTIASYLEENQLEVSFEYKKKEKSVRSTSASRESDETHSEKLMKQKENSSNKEVKKKSYMITIEMLRDKLSLLSIAKEREITISTICSHLEQYVLEGNEIDFQIDFTDVLSVDRENLILEAVKEVGDEKLKPIKEKIDGEISYDEIKVALLKNRLIV</sequence>
<dbReference type="InterPro" id="IPR006293">
    <property type="entry name" value="DNA_helicase_ATP-dep_RecQ_bac"/>
</dbReference>
<dbReference type="PANTHER" id="PTHR13710">
    <property type="entry name" value="DNA HELICASE RECQ FAMILY MEMBER"/>
    <property type="match status" value="1"/>
</dbReference>
<evidence type="ECO:0000256" key="11">
    <source>
        <dbReference type="ARBA" id="ARBA00023125"/>
    </source>
</evidence>
<dbReference type="InterPro" id="IPR027417">
    <property type="entry name" value="P-loop_NTPase"/>
</dbReference>
<dbReference type="InterPro" id="IPR010997">
    <property type="entry name" value="HRDC-like_sf"/>
</dbReference>
<evidence type="ECO:0000256" key="1">
    <source>
        <dbReference type="ARBA" id="ARBA00001946"/>
    </source>
</evidence>
<comment type="cofactor">
    <cofactor evidence="1">
        <name>Mg(2+)</name>
        <dbReference type="ChEBI" id="CHEBI:18420"/>
    </cofactor>
</comment>
<dbReference type="Pfam" id="PF16124">
    <property type="entry name" value="RecQ_Zn_bind"/>
    <property type="match status" value="1"/>
</dbReference>
<dbReference type="Proteomes" id="UP000286268">
    <property type="component" value="Chromosome"/>
</dbReference>
<feature type="domain" description="HRDC" evidence="18">
    <location>
        <begin position="524"/>
        <end position="604"/>
    </location>
</feature>
<dbReference type="GO" id="GO:0005524">
    <property type="term" value="F:ATP binding"/>
    <property type="evidence" value="ECO:0007669"/>
    <property type="project" value="UniProtKB-KW"/>
</dbReference>
<evidence type="ECO:0000313" key="21">
    <source>
        <dbReference type="EMBL" id="QAA31597.1"/>
    </source>
</evidence>
<gene>
    <name evidence="21" type="primary">recQ</name>
    <name evidence="21" type="ORF">C1I91_08045</name>
</gene>
<evidence type="ECO:0000259" key="19">
    <source>
        <dbReference type="PROSITE" id="PS51192"/>
    </source>
</evidence>
<dbReference type="PANTHER" id="PTHR13710:SF105">
    <property type="entry name" value="ATP-DEPENDENT DNA HELICASE Q1"/>
    <property type="match status" value="1"/>
</dbReference>
<evidence type="ECO:0000256" key="6">
    <source>
        <dbReference type="ARBA" id="ARBA00022763"/>
    </source>
</evidence>
<dbReference type="GO" id="GO:0006260">
    <property type="term" value="P:DNA replication"/>
    <property type="evidence" value="ECO:0007669"/>
    <property type="project" value="InterPro"/>
</dbReference>
<evidence type="ECO:0000256" key="13">
    <source>
        <dbReference type="ARBA" id="ARBA00023204"/>
    </source>
</evidence>
<dbReference type="GO" id="GO:0030894">
    <property type="term" value="C:replisome"/>
    <property type="evidence" value="ECO:0007669"/>
    <property type="project" value="TreeGrafter"/>
</dbReference>
<evidence type="ECO:0000256" key="10">
    <source>
        <dbReference type="ARBA" id="ARBA00022840"/>
    </source>
</evidence>
<dbReference type="Pfam" id="PF00570">
    <property type="entry name" value="HRDC"/>
    <property type="match status" value="1"/>
</dbReference>
<dbReference type="InterPro" id="IPR004589">
    <property type="entry name" value="DNA_helicase_ATP-dep_RecQ"/>
</dbReference>
<feature type="domain" description="Helicase C-terminal" evidence="20">
    <location>
        <begin position="234"/>
        <end position="380"/>
    </location>
</feature>
<dbReference type="InterPro" id="IPR014001">
    <property type="entry name" value="Helicase_ATP-bd"/>
</dbReference>
<dbReference type="SUPFAM" id="SSF46785">
    <property type="entry name" value="Winged helix' DNA-binding domain"/>
    <property type="match status" value="1"/>
</dbReference>
<dbReference type="PROSITE" id="PS51192">
    <property type="entry name" value="HELICASE_ATP_BIND_1"/>
    <property type="match status" value="1"/>
</dbReference>
<keyword evidence="4" id="KW-0479">Metal-binding</keyword>
<protein>
    <recommendedName>
        <fullName evidence="16">DNA helicase RecQ</fullName>
        <ecNumber evidence="16">5.6.2.4</ecNumber>
    </recommendedName>
</protein>
<dbReference type="Gene3D" id="1.10.150.80">
    <property type="entry name" value="HRDC domain"/>
    <property type="match status" value="1"/>
</dbReference>
<dbReference type="FunFam" id="3.40.50.300:FF:000296">
    <property type="entry name" value="ATP-dependent DNA helicase RecQ"/>
    <property type="match status" value="1"/>
</dbReference>
<dbReference type="EC" id="5.6.2.4" evidence="16"/>
<comment type="catalytic activity">
    <reaction evidence="15">
        <text>Couples ATP hydrolysis with the unwinding of duplex DNA by translocating in the 3'-5' direction.</text>
        <dbReference type="EC" id="5.6.2.4"/>
    </reaction>
</comment>
<dbReference type="SMART" id="SM00490">
    <property type="entry name" value="HELICc"/>
    <property type="match status" value="1"/>
</dbReference>
<keyword evidence="7" id="KW-0378">Hydrolase</keyword>
<evidence type="ECO:0000313" key="22">
    <source>
        <dbReference type="Proteomes" id="UP000286268"/>
    </source>
</evidence>
<evidence type="ECO:0000256" key="3">
    <source>
        <dbReference type="ARBA" id="ARBA00005446"/>
    </source>
</evidence>
<keyword evidence="22" id="KW-1185">Reference proteome</keyword>
<dbReference type="SMART" id="SM00956">
    <property type="entry name" value="RQC"/>
    <property type="match status" value="1"/>
</dbReference>
<dbReference type="GO" id="GO:0006281">
    <property type="term" value="P:DNA repair"/>
    <property type="evidence" value="ECO:0007669"/>
    <property type="project" value="UniProtKB-KW"/>
</dbReference>
<feature type="compositionally biased region" description="Basic and acidic residues" evidence="17">
    <location>
        <begin position="623"/>
        <end position="642"/>
    </location>
</feature>
<evidence type="ECO:0000256" key="7">
    <source>
        <dbReference type="ARBA" id="ARBA00022801"/>
    </source>
</evidence>
<dbReference type="KEGG" id="cmah:C1I91_08045"/>
<dbReference type="InterPro" id="IPR001650">
    <property type="entry name" value="Helicase_C-like"/>
</dbReference>
<keyword evidence="5" id="KW-0547">Nucleotide-binding</keyword>
<accession>A0A410DRC7</accession>
<dbReference type="SUPFAM" id="SSF47819">
    <property type="entry name" value="HRDC-like"/>
    <property type="match status" value="1"/>
</dbReference>
<comment type="similarity">
    <text evidence="3">Belongs to the helicase family. RecQ subfamily.</text>
</comment>
<dbReference type="InterPro" id="IPR018982">
    <property type="entry name" value="RQC_domain"/>
</dbReference>
<dbReference type="Pfam" id="PF09382">
    <property type="entry name" value="RQC"/>
    <property type="match status" value="1"/>
</dbReference>
<dbReference type="EMBL" id="CP025746">
    <property type="protein sequence ID" value="QAA31597.1"/>
    <property type="molecule type" value="Genomic_DNA"/>
</dbReference>
<dbReference type="GO" id="GO:0043590">
    <property type="term" value="C:bacterial nucleoid"/>
    <property type="evidence" value="ECO:0007669"/>
    <property type="project" value="TreeGrafter"/>
</dbReference>
<dbReference type="PROSITE" id="PS50967">
    <property type="entry name" value="HRDC"/>
    <property type="match status" value="1"/>
</dbReference>
<dbReference type="GO" id="GO:0009378">
    <property type="term" value="F:four-way junction helicase activity"/>
    <property type="evidence" value="ECO:0007669"/>
    <property type="project" value="TreeGrafter"/>
</dbReference>
<dbReference type="Pfam" id="PF00271">
    <property type="entry name" value="Helicase_C"/>
    <property type="match status" value="1"/>
</dbReference>
<dbReference type="GO" id="GO:0016787">
    <property type="term" value="F:hydrolase activity"/>
    <property type="evidence" value="ECO:0007669"/>
    <property type="project" value="UniProtKB-KW"/>
</dbReference>
<reference evidence="21 22" key="1">
    <citation type="submission" date="2018-01" db="EMBL/GenBank/DDBJ databases">
        <title>Genome Sequencing and Assembly of Anaerobacter polyendosporus strain CT4.</title>
        <authorList>
            <person name="Tachaapaikoon C."/>
            <person name="Sutheeworapong S."/>
            <person name="Jenjaroenpun P."/>
            <person name="Wongsurawat T."/>
            <person name="Nookeaw I."/>
            <person name="Cheawchanlertfa P."/>
            <person name="Kosugi A."/>
            <person name="Cheevadhanarak S."/>
            <person name="Ratanakhanokchai K."/>
        </authorList>
    </citation>
    <scope>NUCLEOTIDE SEQUENCE [LARGE SCALE GENOMIC DNA]</scope>
    <source>
        <strain evidence="21 22">CT4</strain>
    </source>
</reference>
<dbReference type="SMART" id="SM00341">
    <property type="entry name" value="HRDC"/>
    <property type="match status" value="1"/>
</dbReference>
<dbReference type="InterPro" id="IPR032284">
    <property type="entry name" value="RecQ_Zn-bd"/>
</dbReference>
<comment type="cofactor">
    <cofactor evidence="2">
        <name>Zn(2+)</name>
        <dbReference type="ChEBI" id="CHEBI:29105"/>
    </cofactor>
</comment>
<evidence type="ECO:0000256" key="5">
    <source>
        <dbReference type="ARBA" id="ARBA00022741"/>
    </source>
</evidence>
<dbReference type="InterPro" id="IPR002121">
    <property type="entry name" value="HRDC_dom"/>
</dbReference>
<dbReference type="Gene3D" id="3.40.50.300">
    <property type="entry name" value="P-loop containing nucleotide triphosphate hydrolases"/>
    <property type="match status" value="2"/>
</dbReference>
<dbReference type="GO" id="GO:0005737">
    <property type="term" value="C:cytoplasm"/>
    <property type="evidence" value="ECO:0007669"/>
    <property type="project" value="TreeGrafter"/>
</dbReference>
<dbReference type="OrthoDB" id="9763310at2"/>
<evidence type="ECO:0000256" key="16">
    <source>
        <dbReference type="NCBIfam" id="TIGR01389"/>
    </source>
</evidence>
<dbReference type="NCBIfam" id="TIGR01389">
    <property type="entry name" value="recQ"/>
    <property type="match status" value="1"/>
</dbReference>
<evidence type="ECO:0000256" key="9">
    <source>
        <dbReference type="ARBA" id="ARBA00022833"/>
    </source>
</evidence>
<name>A0A410DRC7_9CLOT</name>
<dbReference type="Gene3D" id="1.10.10.1390">
    <property type="entry name" value="ATP-dependent DNA helicase RecQ"/>
    <property type="match status" value="1"/>
</dbReference>
<dbReference type="InterPro" id="IPR029491">
    <property type="entry name" value="Helicase_HTH"/>
</dbReference>
<dbReference type="SMART" id="SM00487">
    <property type="entry name" value="DEXDc"/>
    <property type="match status" value="1"/>
</dbReference>
<evidence type="ECO:0000256" key="17">
    <source>
        <dbReference type="SAM" id="MobiDB-lite"/>
    </source>
</evidence>
<dbReference type="GO" id="GO:0043138">
    <property type="term" value="F:3'-5' DNA helicase activity"/>
    <property type="evidence" value="ECO:0007669"/>
    <property type="project" value="UniProtKB-EC"/>
</dbReference>